<dbReference type="EMBL" id="JBDJNQ010000022">
    <property type="protein sequence ID" value="MEN5380657.1"/>
    <property type="molecule type" value="Genomic_DNA"/>
</dbReference>
<feature type="chain" id="PRO_5046592355" evidence="8">
    <location>
        <begin position="18"/>
        <end position="283"/>
    </location>
</feature>
<comment type="caution">
    <text evidence="9">The sequence shown here is derived from an EMBL/GenBank/DDBJ whole genome shotgun (WGS) entry which is preliminary data.</text>
</comment>
<evidence type="ECO:0000256" key="5">
    <source>
        <dbReference type="ARBA" id="ARBA00022801"/>
    </source>
</evidence>
<evidence type="ECO:0000256" key="7">
    <source>
        <dbReference type="ARBA" id="ARBA00023326"/>
    </source>
</evidence>
<evidence type="ECO:0000313" key="9">
    <source>
        <dbReference type="EMBL" id="MEN5380657.1"/>
    </source>
</evidence>
<protein>
    <submittedName>
        <fullName evidence="9">Alpha/beta hydrolase-fold protein</fullName>
    </submittedName>
</protein>
<keyword evidence="7" id="KW-0624">Polysaccharide degradation</keyword>
<proteinExistence type="predicted"/>
<evidence type="ECO:0000256" key="3">
    <source>
        <dbReference type="ARBA" id="ARBA00022651"/>
    </source>
</evidence>
<keyword evidence="3" id="KW-0858">Xylan degradation</keyword>
<evidence type="ECO:0000256" key="4">
    <source>
        <dbReference type="ARBA" id="ARBA00022729"/>
    </source>
</evidence>
<dbReference type="InterPro" id="IPR043595">
    <property type="entry name" value="FaeB/C/D"/>
</dbReference>
<accession>A0ABV0C187</accession>
<evidence type="ECO:0000256" key="8">
    <source>
        <dbReference type="SAM" id="SignalP"/>
    </source>
</evidence>
<keyword evidence="10" id="KW-1185">Reference proteome</keyword>
<keyword evidence="2" id="KW-0964">Secreted</keyword>
<evidence type="ECO:0000313" key="10">
    <source>
        <dbReference type="Proteomes" id="UP001409291"/>
    </source>
</evidence>
<organism evidence="9 10">
    <name type="scientific">Sphingobacterium kitahiroshimense</name>
    <dbReference type="NCBI Taxonomy" id="470446"/>
    <lineage>
        <taxon>Bacteria</taxon>
        <taxon>Pseudomonadati</taxon>
        <taxon>Bacteroidota</taxon>
        <taxon>Sphingobacteriia</taxon>
        <taxon>Sphingobacteriales</taxon>
        <taxon>Sphingobacteriaceae</taxon>
        <taxon>Sphingobacterium</taxon>
    </lineage>
</organism>
<reference evidence="9 10" key="1">
    <citation type="submission" date="2024-04" db="EMBL/GenBank/DDBJ databases">
        <title>WGS of bacteria from Torrens River.</title>
        <authorList>
            <person name="Wyrsch E.R."/>
            <person name="Drigo B."/>
        </authorList>
    </citation>
    <scope>NUCLEOTIDE SEQUENCE [LARGE SCALE GENOMIC DNA]</scope>
    <source>
        <strain evidence="9 10">TWI391</strain>
    </source>
</reference>
<name>A0ABV0C187_9SPHI</name>
<dbReference type="InterPro" id="IPR029058">
    <property type="entry name" value="AB_hydrolase_fold"/>
</dbReference>
<sequence>MKTLLLTFTFLTSFVFAQTKAIQYKETKRKYIVYTPKGYDVQKSYPVVFNFHGSGMTPAEQMLYTKLNHTADKYGFIIVYPKGIKEDWNVGYGMSYKNGTDDIGFTDALLTQIEKDYNVNSKKVFATGLSRGGFFCHRIAAELSHRFSAVASIGATLPDSVAYYNQNKNEIGVLMVHGKADEIVDYEGKHGGYSSAMNSYDYWKGSLFTDEKSTKINKVKNDHTEVEILESTYGNKSVILISIDNGGHTWPGADDFNIGLPIGLTSKEFDVNEYMWKFFDKQN</sequence>
<dbReference type="GO" id="GO:0016787">
    <property type="term" value="F:hydrolase activity"/>
    <property type="evidence" value="ECO:0007669"/>
    <property type="project" value="UniProtKB-KW"/>
</dbReference>
<dbReference type="SUPFAM" id="SSF53474">
    <property type="entry name" value="alpha/beta-Hydrolases"/>
    <property type="match status" value="1"/>
</dbReference>
<dbReference type="Pfam" id="PF00756">
    <property type="entry name" value="Esterase"/>
    <property type="match status" value="1"/>
</dbReference>
<evidence type="ECO:0000256" key="6">
    <source>
        <dbReference type="ARBA" id="ARBA00023277"/>
    </source>
</evidence>
<dbReference type="Proteomes" id="UP001409291">
    <property type="component" value="Unassembled WGS sequence"/>
</dbReference>
<keyword evidence="4 8" id="KW-0732">Signal</keyword>
<keyword evidence="6" id="KW-0119">Carbohydrate metabolism</keyword>
<dbReference type="RefSeq" id="WP_346583571.1">
    <property type="nucleotide sequence ID" value="NZ_JBDJNQ010000022.1"/>
</dbReference>
<evidence type="ECO:0000256" key="1">
    <source>
        <dbReference type="ARBA" id="ARBA00004613"/>
    </source>
</evidence>
<dbReference type="PANTHER" id="PTHR38050">
    <property type="match status" value="1"/>
</dbReference>
<dbReference type="Gene3D" id="3.40.50.1820">
    <property type="entry name" value="alpha/beta hydrolase"/>
    <property type="match status" value="1"/>
</dbReference>
<comment type="subcellular location">
    <subcellularLocation>
        <location evidence="1">Secreted</location>
    </subcellularLocation>
</comment>
<keyword evidence="5 9" id="KW-0378">Hydrolase</keyword>
<gene>
    <name evidence="9" type="ORF">ABE541_25575</name>
</gene>
<dbReference type="PANTHER" id="PTHR38050:SF2">
    <property type="entry name" value="FERULOYL ESTERASE C-RELATED"/>
    <property type="match status" value="1"/>
</dbReference>
<feature type="signal peptide" evidence="8">
    <location>
        <begin position="1"/>
        <end position="17"/>
    </location>
</feature>
<dbReference type="InterPro" id="IPR000801">
    <property type="entry name" value="Esterase-like"/>
</dbReference>
<evidence type="ECO:0000256" key="2">
    <source>
        <dbReference type="ARBA" id="ARBA00022525"/>
    </source>
</evidence>